<dbReference type="GO" id="GO:0004674">
    <property type="term" value="F:protein serine/threonine kinase activity"/>
    <property type="evidence" value="ECO:0007669"/>
    <property type="project" value="UniProtKB-KW"/>
</dbReference>
<dbReference type="Proteomes" id="UP000256970">
    <property type="component" value="Unassembled WGS sequence"/>
</dbReference>
<evidence type="ECO:0000256" key="1">
    <source>
        <dbReference type="ARBA" id="ARBA00012513"/>
    </source>
</evidence>
<evidence type="ECO:0000256" key="11">
    <source>
        <dbReference type="ARBA" id="ARBA00048679"/>
    </source>
</evidence>
<dbReference type="PROSITE" id="PS50222">
    <property type="entry name" value="EF_HAND_2"/>
    <property type="match status" value="4"/>
</dbReference>
<dbReference type="CDD" id="cd05117">
    <property type="entry name" value="STKc_CAMK"/>
    <property type="match status" value="1"/>
</dbReference>
<evidence type="ECO:0000259" key="14">
    <source>
        <dbReference type="PROSITE" id="PS50011"/>
    </source>
</evidence>
<feature type="domain" description="Protein kinase" evidence="14">
    <location>
        <begin position="58"/>
        <end position="316"/>
    </location>
</feature>
<dbReference type="Gene3D" id="1.10.510.10">
    <property type="entry name" value="Transferase(Phosphotransferase) domain 1"/>
    <property type="match status" value="1"/>
</dbReference>
<evidence type="ECO:0000256" key="6">
    <source>
        <dbReference type="ARBA" id="ARBA00022777"/>
    </source>
</evidence>
<keyword evidence="6" id="KW-0418">Kinase</keyword>
<evidence type="ECO:0000256" key="13">
    <source>
        <dbReference type="SAM" id="MobiDB-lite"/>
    </source>
</evidence>
<sequence length="532" mass="58596">MGGCLSSNSNSSAAPAPGAVKEGKKSAAAKPQTDHAGRPTSSTNSVLGKDTPEVKSIYDFGRTLGKGQFGTTRLVTDKKTGEVLACKSISKRKLVTPEDIADVQREVQIMHHLAGHPNVVTLRGAYEDKHHVHIVMEVCQGGELFDRIVERGSYTEKDAAEAIRTIVKVVQHCHNMNVIHRDLKPENFLLTDKTEAANIKATDFGLSVFFKDSQAFKDIVGSAYYVAPEVLRRNYGKEADIWSCGVMLYILLSGMPPFYGDNEQQIFDAVLRNKPDFDTDPWPKLSGPAQDCVKRMLVRDPSKRATAAEVLAHEWIKENGVAGDNEIEPEVLKRIRGFAAMNKLKKEALKVIAANLPMDEITGLKEMFHSMDKDASGTITVDEMRDGLRAKGSKIPESELQRIMENADVNGDGKVDYEEFLAATMHLGKLEREENLYRAFQFFDKDGSGYITIDELQTALKEHGDAAAVAAHIKDILADVDKDNDGRIDYEEFCSMMRQGNEEVLKAASTLKAGILGVKAPHMVASPRVSTV</sequence>
<dbReference type="InterPro" id="IPR000719">
    <property type="entry name" value="Prot_kinase_dom"/>
</dbReference>
<evidence type="ECO:0000256" key="8">
    <source>
        <dbReference type="ARBA" id="ARBA00022840"/>
    </source>
</evidence>
<dbReference type="SMART" id="SM00220">
    <property type="entry name" value="S_TKc"/>
    <property type="match status" value="1"/>
</dbReference>
<dbReference type="PROSITE" id="PS00018">
    <property type="entry name" value="EF_HAND_1"/>
    <property type="match status" value="4"/>
</dbReference>
<evidence type="ECO:0000256" key="9">
    <source>
        <dbReference type="ARBA" id="ARBA00024334"/>
    </source>
</evidence>
<dbReference type="InterPro" id="IPR017441">
    <property type="entry name" value="Protein_kinase_ATP_BS"/>
</dbReference>
<evidence type="ECO:0000313" key="17">
    <source>
        <dbReference type="Proteomes" id="UP000256970"/>
    </source>
</evidence>
<dbReference type="SUPFAM" id="SSF56112">
    <property type="entry name" value="Protein kinase-like (PK-like)"/>
    <property type="match status" value="1"/>
</dbReference>
<gene>
    <name evidence="16" type="ORF">BQ4739_LOCUS15218</name>
</gene>
<evidence type="ECO:0000256" key="7">
    <source>
        <dbReference type="ARBA" id="ARBA00022837"/>
    </source>
</evidence>
<name>A0A383WCF4_TETOB</name>
<dbReference type="Gene3D" id="1.10.238.10">
    <property type="entry name" value="EF-hand"/>
    <property type="match status" value="2"/>
</dbReference>
<feature type="binding site" evidence="12">
    <location>
        <position position="87"/>
    </location>
    <ligand>
        <name>ATP</name>
        <dbReference type="ChEBI" id="CHEBI:30616"/>
    </ligand>
</feature>
<evidence type="ECO:0000256" key="5">
    <source>
        <dbReference type="ARBA" id="ARBA00022741"/>
    </source>
</evidence>
<feature type="region of interest" description="Disordered" evidence="13">
    <location>
        <begin position="1"/>
        <end position="49"/>
    </location>
</feature>
<dbReference type="InterPro" id="IPR050205">
    <property type="entry name" value="CDPK_Ser/Thr_kinases"/>
</dbReference>
<dbReference type="GO" id="GO:0005509">
    <property type="term" value="F:calcium ion binding"/>
    <property type="evidence" value="ECO:0007669"/>
    <property type="project" value="InterPro"/>
</dbReference>
<keyword evidence="3" id="KW-0808">Transferase</keyword>
<keyword evidence="17" id="KW-1185">Reference proteome</keyword>
<dbReference type="InterPro" id="IPR018247">
    <property type="entry name" value="EF_Hand_1_Ca_BS"/>
</dbReference>
<dbReference type="PROSITE" id="PS50011">
    <property type="entry name" value="PROTEIN_KINASE_DOM"/>
    <property type="match status" value="1"/>
</dbReference>
<evidence type="ECO:0000259" key="15">
    <source>
        <dbReference type="PROSITE" id="PS50222"/>
    </source>
</evidence>
<proteinExistence type="inferred from homology"/>
<keyword evidence="5 12" id="KW-0547">Nucleotide-binding</keyword>
<reference evidence="16 17" key="1">
    <citation type="submission" date="2016-10" db="EMBL/GenBank/DDBJ databases">
        <authorList>
            <person name="Cai Z."/>
        </authorList>
    </citation>
    <scope>NUCLEOTIDE SEQUENCE [LARGE SCALE GENOMIC DNA]</scope>
</reference>
<protein>
    <recommendedName>
        <fullName evidence="1">non-specific serine/threonine protein kinase</fullName>
        <ecNumber evidence="1">2.7.11.1</ecNumber>
    </recommendedName>
</protein>
<dbReference type="Gene3D" id="3.30.200.20">
    <property type="entry name" value="Phosphorylase Kinase, domain 1"/>
    <property type="match status" value="1"/>
</dbReference>
<dbReference type="CDD" id="cd00051">
    <property type="entry name" value="EFh"/>
    <property type="match status" value="2"/>
</dbReference>
<feature type="domain" description="EF-hand" evidence="15">
    <location>
        <begin position="431"/>
        <end position="466"/>
    </location>
</feature>
<keyword evidence="4" id="KW-0479">Metal-binding</keyword>
<evidence type="ECO:0000256" key="3">
    <source>
        <dbReference type="ARBA" id="ARBA00022679"/>
    </source>
</evidence>
<evidence type="ECO:0000256" key="4">
    <source>
        <dbReference type="ARBA" id="ARBA00022723"/>
    </source>
</evidence>
<dbReference type="PROSITE" id="PS00107">
    <property type="entry name" value="PROTEIN_KINASE_ATP"/>
    <property type="match status" value="1"/>
</dbReference>
<feature type="compositionally biased region" description="Low complexity" evidence="13">
    <location>
        <begin position="1"/>
        <end position="17"/>
    </location>
</feature>
<dbReference type="EMBL" id="FNXT01001221">
    <property type="protein sequence ID" value="SZX74900.1"/>
    <property type="molecule type" value="Genomic_DNA"/>
</dbReference>
<dbReference type="Pfam" id="PF00069">
    <property type="entry name" value="Pkinase"/>
    <property type="match status" value="1"/>
</dbReference>
<dbReference type="GO" id="GO:0005524">
    <property type="term" value="F:ATP binding"/>
    <property type="evidence" value="ECO:0007669"/>
    <property type="project" value="UniProtKB-UniRule"/>
</dbReference>
<dbReference type="SUPFAM" id="SSF47473">
    <property type="entry name" value="EF-hand"/>
    <property type="match status" value="1"/>
</dbReference>
<evidence type="ECO:0000256" key="10">
    <source>
        <dbReference type="ARBA" id="ARBA00047899"/>
    </source>
</evidence>
<dbReference type="PROSITE" id="PS00108">
    <property type="entry name" value="PROTEIN_KINASE_ST"/>
    <property type="match status" value="1"/>
</dbReference>
<dbReference type="PANTHER" id="PTHR24349">
    <property type="entry name" value="SERINE/THREONINE-PROTEIN KINASE"/>
    <property type="match status" value="1"/>
</dbReference>
<dbReference type="STRING" id="3088.A0A383WCF4"/>
<keyword evidence="8 12" id="KW-0067">ATP-binding</keyword>
<evidence type="ECO:0000256" key="2">
    <source>
        <dbReference type="ARBA" id="ARBA00022527"/>
    </source>
</evidence>
<dbReference type="InterPro" id="IPR011992">
    <property type="entry name" value="EF-hand-dom_pair"/>
</dbReference>
<dbReference type="InterPro" id="IPR011009">
    <property type="entry name" value="Kinase-like_dom_sf"/>
</dbReference>
<feature type="domain" description="EF-hand" evidence="15">
    <location>
        <begin position="395"/>
        <end position="430"/>
    </location>
</feature>
<dbReference type="FunFam" id="1.10.238.10:FF:000050">
    <property type="entry name" value="Calcium-dependent protein kinase 7"/>
    <property type="match status" value="1"/>
</dbReference>
<organism evidence="16 17">
    <name type="scientific">Tetradesmus obliquus</name>
    <name type="common">Green alga</name>
    <name type="synonym">Acutodesmus obliquus</name>
    <dbReference type="NCBI Taxonomy" id="3088"/>
    <lineage>
        <taxon>Eukaryota</taxon>
        <taxon>Viridiplantae</taxon>
        <taxon>Chlorophyta</taxon>
        <taxon>core chlorophytes</taxon>
        <taxon>Chlorophyceae</taxon>
        <taxon>CS clade</taxon>
        <taxon>Sphaeropleales</taxon>
        <taxon>Scenedesmaceae</taxon>
        <taxon>Tetradesmus</taxon>
    </lineage>
</organism>
<dbReference type="FunFam" id="3.30.200.20:FF:000004">
    <property type="entry name" value="Calcium-dependent protein kinase 1"/>
    <property type="match status" value="1"/>
</dbReference>
<feature type="domain" description="EF-hand" evidence="15">
    <location>
        <begin position="468"/>
        <end position="503"/>
    </location>
</feature>
<dbReference type="SMART" id="SM00054">
    <property type="entry name" value="EFh"/>
    <property type="match status" value="4"/>
</dbReference>
<feature type="domain" description="EF-hand" evidence="15">
    <location>
        <begin position="359"/>
        <end position="394"/>
    </location>
</feature>
<dbReference type="FunFam" id="1.10.510.10:FF:000178">
    <property type="entry name" value="Calcium-dependent protein kinase 5"/>
    <property type="match status" value="1"/>
</dbReference>
<keyword evidence="2" id="KW-0723">Serine/threonine-protein kinase</keyword>
<comment type="catalytic activity">
    <reaction evidence="11">
        <text>L-seryl-[protein] + ATP = O-phospho-L-seryl-[protein] + ADP + H(+)</text>
        <dbReference type="Rhea" id="RHEA:17989"/>
        <dbReference type="Rhea" id="RHEA-COMP:9863"/>
        <dbReference type="Rhea" id="RHEA-COMP:11604"/>
        <dbReference type="ChEBI" id="CHEBI:15378"/>
        <dbReference type="ChEBI" id="CHEBI:29999"/>
        <dbReference type="ChEBI" id="CHEBI:30616"/>
        <dbReference type="ChEBI" id="CHEBI:83421"/>
        <dbReference type="ChEBI" id="CHEBI:456216"/>
        <dbReference type="EC" id="2.7.11.1"/>
    </reaction>
</comment>
<keyword evidence="7" id="KW-0106">Calcium</keyword>
<evidence type="ECO:0000313" key="16">
    <source>
        <dbReference type="EMBL" id="SZX74900.1"/>
    </source>
</evidence>
<dbReference type="EC" id="2.7.11.1" evidence="1"/>
<dbReference type="AlphaFoldDB" id="A0A383WCF4"/>
<comment type="similarity">
    <text evidence="9">Belongs to the protein kinase superfamily. Ser/Thr protein kinase family. CDPK subfamily.</text>
</comment>
<dbReference type="Pfam" id="PF13499">
    <property type="entry name" value="EF-hand_7"/>
    <property type="match status" value="2"/>
</dbReference>
<dbReference type="InterPro" id="IPR002048">
    <property type="entry name" value="EF_hand_dom"/>
</dbReference>
<comment type="catalytic activity">
    <reaction evidence="10">
        <text>L-threonyl-[protein] + ATP = O-phospho-L-threonyl-[protein] + ADP + H(+)</text>
        <dbReference type="Rhea" id="RHEA:46608"/>
        <dbReference type="Rhea" id="RHEA-COMP:11060"/>
        <dbReference type="Rhea" id="RHEA-COMP:11605"/>
        <dbReference type="ChEBI" id="CHEBI:15378"/>
        <dbReference type="ChEBI" id="CHEBI:30013"/>
        <dbReference type="ChEBI" id="CHEBI:30616"/>
        <dbReference type="ChEBI" id="CHEBI:61977"/>
        <dbReference type="ChEBI" id="CHEBI:456216"/>
        <dbReference type="EC" id="2.7.11.1"/>
    </reaction>
</comment>
<dbReference type="InterPro" id="IPR008271">
    <property type="entry name" value="Ser/Thr_kinase_AS"/>
</dbReference>
<accession>A0A383WCF4</accession>
<evidence type="ECO:0000256" key="12">
    <source>
        <dbReference type="PROSITE-ProRule" id="PRU10141"/>
    </source>
</evidence>